<dbReference type="InterPro" id="IPR036390">
    <property type="entry name" value="WH_DNA-bd_sf"/>
</dbReference>
<keyword evidence="7" id="KW-1185">Reference proteome</keyword>
<accession>A0ABN1EJ46</accession>
<dbReference type="RefSeq" id="WP_166932896.1">
    <property type="nucleotide sequence ID" value="NZ_BAAADD010000003.1"/>
</dbReference>
<dbReference type="Proteomes" id="UP001499951">
    <property type="component" value="Unassembled WGS sequence"/>
</dbReference>
<evidence type="ECO:0000256" key="1">
    <source>
        <dbReference type="ARBA" id="ARBA00023015"/>
    </source>
</evidence>
<dbReference type="InterPro" id="IPR002577">
    <property type="entry name" value="HTH_HxlR"/>
</dbReference>
<dbReference type="PROSITE" id="PS51118">
    <property type="entry name" value="HTH_HXLR"/>
    <property type="match status" value="1"/>
</dbReference>
<evidence type="ECO:0000259" key="5">
    <source>
        <dbReference type="PROSITE" id="PS51118"/>
    </source>
</evidence>
<feature type="domain" description="HTH hxlR-type" evidence="5">
    <location>
        <begin position="46"/>
        <end position="152"/>
    </location>
</feature>
<keyword evidence="1" id="KW-0805">Transcription regulation</keyword>
<comment type="caution">
    <text evidence="6">The sequence shown here is derived from an EMBL/GenBank/DDBJ whole genome shotgun (WGS) entry which is preliminary data.</text>
</comment>
<dbReference type="SUPFAM" id="SSF46785">
    <property type="entry name" value="Winged helix' DNA-binding domain"/>
    <property type="match status" value="1"/>
</dbReference>
<dbReference type="InterPro" id="IPR036388">
    <property type="entry name" value="WH-like_DNA-bd_sf"/>
</dbReference>
<reference evidence="6 7" key="1">
    <citation type="journal article" date="2019" name="Int. J. Syst. Evol. Microbiol.">
        <title>The Global Catalogue of Microorganisms (GCM) 10K type strain sequencing project: providing services to taxonomists for standard genome sequencing and annotation.</title>
        <authorList>
            <consortium name="The Broad Institute Genomics Platform"/>
            <consortium name="The Broad Institute Genome Sequencing Center for Infectious Disease"/>
            <person name="Wu L."/>
            <person name="Ma J."/>
        </authorList>
    </citation>
    <scope>NUCLEOTIDE SEQUENCE [LARGE SCALE GENOMIC DNA]</scope>
    <source>
        <strain evidence="6 7">JCM 15089</strain>
    </source>
</reference>
<sequence>MLRMRSEKSAAPVSVGIVTEVLPESEDACAPEGVSSTVLSSTPADDPAASDDFDRAYRLLQRLANRWTFPILGRLQHQPMRFAKLKRSLQPISQRMLTLSLRHLERDGLVYRQEIPGQPPQVTYGLTPLGIALVTRLQDFELWLRAHEKLRAPPPKD</sequence>
<name>A0ABN1EJ46_9PROT</name>
<dbReference type="EMBL" id="BAAADD010000003">
    <property type="protein sequence ID" value="GAA0567575.1"/>
    <property type="molecule type" value="Genomic_DNA"/>
</dbReference>
<dbReference type="Gene3D" id="1.10.10.10">
    <property type="entry name" value="Winged helix-like DNA-binding domain superfamily/Winged helix DNA-binding domain"/>
    <property type="match status" value="1"/>
</dbReference>
<evidence type="ECO:0000256" key="2">
    <source>
        <dbReference type="ARBA" id="ARBA00023125"/>
    </source>
</evidence>
<dbReference type="Pfam" id="PF01638">
    <property type="entry name" value="HxlR"/>
    <property type="match status" value="1"/>
</dbReference>
<evidence type="ECO:0000313" key="7">
    <source>
        <dbReference type="Proteomes" id="UP001499951"/>
    </source>
</evidence>
<feature type="region of interest" description="Disordered" evidence="4">
    <location>
        <begin position="26"/>
        <end position="47"/>
    </location>
</feature>
<evidence type="ECO:0000313" key="6">
    <source>
        <dbReference type="EMBL" id="GAA0567575.1"/>
    </source>
</evidence>
<gene>
    <name evidence="6" type="ORF">GCM10008942_15180</name>
</gene>
<dbReference type="PANTHER" id="PTHR33204">
    <property type="entry name" value="TRANSCRIPTIONAL REGULATOR, MARR FAMILY"/>
    <property type="match status" value="1"/>
</dbReference>
<organism evidence="6 7">
    <name type="scientific">Rhizomicrobium electricum</name>
    <dbReference type="NCBI Taxonomy" id="480070"/>
    <lineage>
        <taxon>Bacteria</taxon>
        <taxon>Pseudomonadati</taxon>
        <taxon>Pseudomonadota</taxon>
        <taxon>Alphaproteobacteria</taxon>
        <taxon>Micropepsales</taxon>
        <taxon>Micropepsaceae</taxon>
        <taxon>Rhizomicrobium</taxon>
    </lineage>
</organism>
<feature type="compositionally biased region" description="Polar residues" evidence="4">
    <location>
        <begin position="34"/>
        <end position="43"/>
    </location>
</feature>
<keyword evidence="2" id="KW-0238">DNA-binding</keyword>
<evidence type="ECO:0000256" key="4">
    <source>
        <dbReference type="SAM" id="MobiDB-lite"/>
    </source>
</evidence>
<proteinExistence type="predicted"/>
<protein>
    <recommendedName>
        <fullName evidence="5">HTH hxlR-type domain-containing protein</fullName>
    </recommendedName>
</protein>
<evidence type="ECO:0000256" key="3">
    <source>
        <dbReference type="ARBA" id="ARBA00023163"/>
    </source>
</evidence>
<keyword evidence="3" id="KW-0804">Transcription</keyword>